<keyword evidence="3" id="KW-0472">Membrane</keyword>
<dbReference type="Proteomes" id="UP000629098">
    <property type="component" value="Unassembled WGS sequence"/>
</dbReference>
<protein>
    <submittedName>
        <fullName evidence="4">Uncharacterized protein</fullName>
    </submittedName>
</protein>
<evidence type="ECO:0000313" key="4">
    <source>
        <dbReference type="EMBL" id="MBD2776827.1"/>
    </source>
</evidence>
<sequence>MALDIHPQLVNIDCGQQPKGCNGSIPNDTSSSVVNNKQSSDFFEPNLQDFQPPSYISPTITPYLLNQVLEQRLLVLSGDINIDKVGLVRHLAWYLRSELQKRSPHQLSIPIKEWYRSLDLYSDPAQILSTEIQSTPTTTIYILTHTLPQHVNYNLFQLQKSADLSNSYVLISTDVPRTSWNLGKTESKFWSDLLTEDLEDIAQNNQKILKQWFHNELQPREQLLALGLNFFDGLFDDQCMAGIWKLVEHEWHRRDQSLVGLDYCDFHNLQTFFRLVEIPEQKAKKFESKLSFQRKTLFEVAWDSYRVRIQTALPVMVELVKSSVGKKYEAQKVYGIPVEQNLFGSELRRNQLRAVIGEAISDIGLIDSREVQETLLALASHSNLGVQAVAAFAIARWREYGYDKQMFDTLNYWKVQAEKKGEKSDNILCTIALTIGYAAKDDVPQKGDGGLTPELYDLLKELSHHPSKLVCTRLGQWTLKMLVPLHLEQLRDLLHDMTQNTNLVRWISESLALAAGKNSELVFSILDSWHQESSDRQCAALLATVALTCVYIICNPKIDELTLNQAFTHLQVIIKEEQHFWEYQTIVKEICHHINSKNFVQIEPKLKELVAWVSVAESNEIIKTLVKIYSQQKKAGVTTVTKCSQLPLWISQEQPTAMEEAMLRWLKSEDKPAAQIIGAKLALGEELNFSSPQDVLKTLKIWYEKCKTDYPPEYEVLLTAVGLIAIEILCDSRTKTASTTEEARNYLHKILSQETLLFVRRSIVNAICHQPEQRLLQMERHLKSLFPNFSADELKQIIAALERAKNNSQPQEESNKKLSFSTKSNENETITPTQTQPAVERVIVPTPEKSLNQKKSAINIGRKNYVLYYKTLPLVLLISVTVSLLSLSSYLMASFIRNSITPTQQPLPSSRLEPTYNTPEV</sequence>
<dbReference type="RefSeq" id="WP_190835876.1">
    <property type="nucleotide sequence ID" value="NZ_CAWPPI010000098.1"/>
</dbReference>
<evidence type="ECO:0000256" key="3">
    <source>
        <dbReference type="SAM" id="Phobius"/>
    </source>
</evidence>
<keyword evidence="3" id="KW-0812">Transmembrane</keyword>
<proteinExistence type="inferred from homology"/>
<evidence type="ECO:0000313" key="5">
    <source>
        <dbReference type="Proteomes" id="UP000629098"/>
    </source>
</evidence>
<comment type="similarity">
    <text evidence="1">Belongs to the CpcE/RpcE/PecE family.</text>
</comment>
<accession>A0A8J6XVC4</accession>
<evidence type="ECO:0000256" key="1">
    <source>
        <dbReference type="ARBA" id="ARBA00009299"/>
    </source>
</evidence>
<feature type="compositionally biased region" description="Polar residues" evidence="2">
    <location>
        <begin position="806"/>
        <end position="836"/>
    </location>
</feature>
<feature type="transmembrane region" description="Helical" evidence="3">
    <location>
        <begin position="872"/>
        <end position="893"/>
    </location>
</feature>
<feature type="region of interest" description="Disordered" evidence="2">
    <location>
        <begin position="805"/>
        <end position="836"/>
    </location>
</feature>
<dbReference type="SUPFAM" id="SSF48371">
    <property type="entry name" value="ARM repeat"/>
    <property type="match status" value="1"/>
</dbReference>
<keyword evidence="5" id="KW-1185">Reference proteome</keyword>
<comment type="caution">
    <text evidence="4">The sequence shown here is derived from an EMBL/GenBank/DDBJ whole genome shotgun (WGS) entry which is preliminary data.</text>
</comment>
<dbReference type="EMBL" id="JACXAE010000098">
    <property type="protein sequence ID" value="MBD2776827.1"/>
    <property type="molecule type" value="Genomic_DNA"/>
</dbReference>
<dbReference type="InterPro" id="IPR016024">
    <property type="entry name" value="ARM-type_fold"/>
</dbReference>
<evidence type="ECO:0000256" key="2">
    <source>
        <dbReference type="SAM" id="MobiDB-lite"/>
    </source>
</evidence>
<reference evidence="4" key="1">
    <citation type="submission" date="2020-09" db="EMBL/GenBank/DDBJ databases">
        <title>Iningainema tapete sp. nov. (Scytonemataceae, Cyanobacteria) from greenhouses in central Florida (USA) produces two types of nodularin with biosynthetic potential for microcystin-LR and anabaenopeptins.</title>
        <authorList>
            <person name="Berthold D.E."/>
            <person name="Lefler F.W."/>
            <person name="Huang I.-S."/>
            <person name="Abdulla H."/>
            <person name="Zimba P.V."/>
            <person name="Laughinghouse H.D. IV."/>
        </authorList>
    </citation>
    <scope>NUCLEOTIDE SEQUENCE</scope>
    <source>
        <strain evidence="4">BLCCT55</strain>
    </source>
</reference>
<gene>
    <name evidence="4" type="ORF">ICL16_33455</name>
</gene>
<organism evidence="4 5">
    <name type="scientific">Iningainema tapete BLCC-T55</name>
    <dbReference type="NCBI Taxonomy" id="2748662"/>
    <lineage>
        <taxon>Bacteria</taxon>
        <taxon>Bacillati</taxon>
        <taxon>Cyanobacteriota</taxon>
        <taxon>Cyanophyceae</taxon>
        <taxon>Nostocales</taxon>
        <taxon>Scytonemataceae</taxon>
        <taxon>Iningainema tapete</taxon>
    </lineage>
</organism>
<name>A0A8J6XVC4_9CYAN</name>
<keyword evidence="3" id="KW-1133">Transmembrane helix</keyword>
<dbReference type="AlphaFoldDB" id="A0A8J6XVC4"/>